<dbReference type="InterPro" id="IPR027417">
    <property type="entry name" value="P-loop_NTPase"/>
</dbReference>
<proteinExistence type="predicted"/>
<evidence type="ECO:0000259" key="1">
    <source>
        <dbReference type="Pfam" id="PF01637"/>
    </source>
</evidence>
<dbReference type="InterPro" id="IPR036390">
    <property type="entry name" value="WH_DNA-bd_sf"/>
</dbReference>
<evidence type="ECO:0000313" key="4">
    <source>
        <dbReference type="Proteomes" id="UP000066042"/>
    </source>
</evidence>
<dbReference type="SUPFAM" id="SSF46785">
    <property type="entry name" value="Winged helix' DNA-binding domain"/>
    <property type="match status" value="1"/>
</dbReference>
<evidence type="ECO:0008006" key="5">
    <source>
        <dbReference type="Google" id="ProtNLM"/>
    </source>
</evidence>
<gene>
    <name evidence="3" type="ORF">TBCH5v1_0281</name>
</gene>
<dbReference type="Pfam" id="PF01637">
    <property type="entry name" value="ATPase_2"/>
    <property type="match status" value="1"/>
</dbReference>
<dbReference type="Gene3D" id="1.10.10.10">
    <property type="entry name" value="Winged helix-like DNA-binding domain superfamily/Winged helix DNA-binding domain"/>
    <property type="match status" value="1"/>
</dbReference>
<dbReference type="Gene3D" id="3.40.50.300">
    <property type="entry name" value="P-loop containing nucleotide triphosphate hydrolases"/>
    <property type="match status" value="1"/>
</dbReference>
<dbReference type="InterPro" id="IPR004256">
    <property type="entry name" value="DUF234"/>
</dbReference>
<evidence type="ECO:0000259" key="2">
    <source>
        <dbReference type="Pfam" id="PF03008"/>
    </source>
</evidence>
<evidence type="ECO:0000313" key="3">
    <source>
        <dbReference type="EMBL" id="ALM74259.1"/>
    </source>
</evidence>
<dbReference type="InterPro" id="IPR011579">
    <property type="entry name" value="ATPase_dom"/>
</dbReference>
<accession>A0A0S1X8Y2</accession>
<dbReference type="PATRIC" id="fig|55802.8.peg.278"/>
<dbReference type="STRING" id="55802.TBCH5v1_0281"/>
<dbReference type="PANTHER" id="PTHR34704">
    <property type="entry name" value="ATPASE"/>
    <property type="match status" value="1"/>
</dbReference>
<dbReference type="SUPFAM" id="SSF52540">
    <property type="entry name" value="P-loop containing nucleoside triphosphate hydrolases"/>
    <property type="match status" value="1"/>
</dbReference>
<dbReference type="InterPro" id="IPR036388">
    <property type="entry name" value="WH-like_DNA-bd_sf"/>
</dbReference>
<dbReference type="Pfam" id="PF03008">
    <property type="entry name" value="DUF234"/>
    <property type="match status" value="1"/>
</dbReference>
<dbReference type="GeneID" id="26135570"/>
<protein>
    <recommendedName>
        <fullName evidence="5">Archaeal ATPase</fullName>
    </recommendedName>
</protein>
<feature type="domain" description="DUF234" evidence="2">
    <location>
        <begin position="307"/>
        <end position="404"/>
    </location>
</feature>
<dbReference type="Proteomes" id="UP000066042">
    <property type="component" value="Chromosome"/>
</dbReference>
<feature type="domain" description="ATPase" evidence="1">
    <location>
        <begin position="5"/>
        <end position="200"/>
    </location>
</feature>
<dbReference type="AlphaFoldDB" id="A0A0S1X8Y2"/>
<reference evidence="3 4" key="1">
    <citation type="journal article" date="2016" name="Genome Announc.">
        <title>Complete genome sequence of the hyperthermophilic and piezophilic archaeon Thermococcus barophilus Ch5, capable of growth at the expense of hydrogenogenesis from carbon monoxide and formate.</title>
        <authorList>
            <person name="Oger P."/>
            <person name="Sokolova T.G."/>
            <person name="Kozhevnikova D.A."/>
            <person name="Taranov E.A."/>
            <person name="Vannier P."/>
            <person name="Lee H.S."/>
            <person name="Kwon K.K."/>
            <person name="Kang S.G."/>
            <person name="Lee J.H."/>
            <person name="Bonch-Osmolovskaya E.A."/>
            <person name="Lebedinsky A.V."/>
        </authorList>
    </citation>
    <scope>NUCLEOTIDE SEQUENCE [LARGE SCALE GENOMIC DNA]</scope>
    <source>
        <strain evidence="4">Ch5</strain>
    </source>
</reference>
<sequence length="460" mass="54221">MISHFVNRKRELERLEREWKSVPSFVVIYGRRRIGKTRLLVEFSKNKNTFFHTFFEGTKESHIKALRKELAEFFGDEIFLSLNDYYTIFRYLAGKIDAKTLIVLDEFTYALKGDKELASKLQRAWDHHLSKKPVMLVISGSLIGMMRDEVLSYSSPLYGRRTAGFMLRPLSLFDSFELFESFEYGIRAYMLLGGVPSYLIVASKYKNIEELLKWEFLTPEGFFYDEPYILLSQELRELKLYFSILSAIAVGKKRISEIGNHIGVEARRLYPYLENLIRLGFVKRETPIIGKKSKGIYKLNDPMLLTWFSTVYPHKTEIETGIIDIENVRNELNKVMALRFEEVSREFLIELNRLGRLPLRFEKIGRWWRKDEEIDLVALSEREKKALFVEVKWKDLKEREARGVLKALERKSELVGLENWERFYGIVAKSIEKKEKLMVEGFLLWDLADFERLISSKVES</sequence>
<dbReference type="RefSeq" id="WP_056933214.1">
    <property type="nucleotide sequence ID" value="NZ_CP013050.1"/>
</dbReference>
<name>A0A0S1X8Y2_THEBA</name>
<dbReference type="PANTHER" id="PTHR34704:SF1">
    <property type="entry name" value="ATPASE"/>
    <property type="match status" value="1"/>
</dbReference>
<dbReference type="GO" id="GO:0005524">
    <property type="term" value="F:ATP binding"/>
    <property type="evidence" value="ECO:0007669"/>
    <property type="project" value="InterPro"/>
</dbReference>
<organism evidence="3 4">
    <name type="scientific">Thermococcus barophilus</name>
    <dbReference type="NCBI Taxonomy" id="55802"/>
    <lineage>
        <taxon>Archaea</taxon>
        <taxon>Methanobacteriati</taxon>
        <taxon>Methanobacteriota</taxon>
        <taxon>Thermococci</taxon>
        <taxon>Thermococcales</taxon>
        <taxon>Thermococcaceae</taxon>
        <taxon>Thermococcus</taxon>
    </lineage>
</organism>
<dbReference type="EMBL" id="CP013050">
    <property type="protein sequence ID" value="ALM74259.1"/>
    <property type="molecule type" value="Genomic_DNA"/>
</dbReference>